<dbReference type="GeneID" id="54286808"/>
<keyword evidence="5" id="KW-1185">Reference proteome</keyword>
<dbReference type="RefSeq" id="XP_033378508.1">
    <property type="nucleotide sequence ID" value="XM_033529411.1"/>
</dbReference>
<sequence length="345" mass="37566">MSIPNRKVVISAAGGPEVVSVQDSELPAPKKGEVRVKLLYSVFGGSDINMRNGTYPMQEKAPLTTGYVSVGVVDLNGKDSHKLQPGDLVCCLSVYGGQQYYTNLPEPFIVPVPKGIRLDQAAAMVLDWTTAYGMAFRTAKLQKGHKVFVHGLSGSVGNALLQLCKIQGAEVYGTASESQFDALRAQGAHPFVYTNKDWIQAMKDMGGAHAVFDPLGFESFDESWSILSRDNGHLIGYGSNGASLNGKPRSQAAAYADIAKLMARKLVPFCPFNASFFYVDRTQSTFVPELLKCFDLQVKGEVDVKIKKTISLEEVPQMHKDWTKTKGVGTVVVKLPYADEYLGGR</sequence>
<dbReference type="Gene3D" id="3.90.180.10">
    <property type="entry name" value="Medium-chain alcohol dehydrogenases, catalytic domain"/>
    <property type="match status" value="1"/>
</dbReference>
<dbReference type="GO" id="GO:0070402">
    <property type="term" value="F:NADPH binding"/>
    <property type="evidence" value="ECO:0007669"/>
    <property type="project" value="TreeGrafter"/>
</dbReference>
<reference evidence="4" key="1">
    <citation type="journal article" date="2020" name="Stud. Mycol.">
        <title>101 Dothideomycetes genomes: a test case for predicting lifestyles and emergence of pathogens.</title>
        <authorList>
            <person name="Haridas S."/>
            <person name="Albert R."/>
            <person name="Binder M."/>
            <person name="Bloem J."/>
            <person name="Labutti K."/>
            <person name="Salamov A."/>
            <person name="Andreopoulos B."/>
            <person name="Baker S."/>
            <person name="Barry K."/>
            <person name="Bills G."/>
            <person name="Bluhm B."/>
            <person name="Cannon C."/>
            <person name="Castanera R."/>
            <person name="Culley D."/>
            <person name="Daum C."/>
            <person name="Ezra D."/>
            <person name="Gonzalez J."/>
            <person name="Henrissat B."/>
            <person name="Kuo A."/>
            <person name="Liang C."/>
            <person name="Lipzen A."/>
            <person name="Lutzoni F."/>
            <person name="Magnuson J."/>
            <person name="Mondo S."/>
            <person name="Nolan M."/>
            <person name="Ohm R."/>
            <person name="Pangilinan J."/>
            <person name="Park H.-J."/>
            <person name="Ramirez L."/>
            <person name="Alfaro M."/>
            <person name="Sun H."/>
            <person name="Tritt A."/>
            <person name="Yoshinaga Y."/>
            <person name="Zwiers L.-H."/>
            <person name="Turgeon B."/>
            <person name="Goodwin S."/>
            <person name="Spatafora J."/>
            <person name="Crous P."/>
            <person name="Grigoriev I."/>
        </authorList>
    </citation>
    <scope>NUCLEOTIDE SEQUENCE</scope>
    <source>
        <strain evidence="4">CBS 175.79</strain>
    </source>
</reference>
<dbReference type="Proteomes" id="UP000799778">
    <property type="component" value="Unassembled WGS sequence"/>
</dbReference>
<dbReference type="InterPro" id="IPR020843">
    <property type="entry name" value="ER"/>
</dbReference>
<dbReference type="AlphaFoldDB" id="A0A6A5XB88"/>
<feature type="domain" description="Enoyl reductase (ER)" evidence="3">
    <location>
        <begin position="14"/>
        <end position="333"/>
    </location>
</feature>
<name>A0A6A5XB88_9PLEO</name>
<organism evidence="4 5">
    <name type="scientific">Aaosphaeria arxii CBS 175.79</name>
    <dbReference type="NCBI Taxonomy" id="1450172"/>
    <lineage>
        <taxon>Eukaryota</taxon>
        <taxon>Fungi</taxon>
        <taxon>Dikarya</taxon>
        <taxon>Ascomycota</taxon>
        <taxon>Pezizomycotina</taxon>
        <taxon>Dothideomycetes</taxon>
        <taxon>Pleosporomycetidae</taxon>
        <taxon>Pleosporales</taxon>
        <taxon>Pleosporales incertae sedis</taxon>
        <taxon>Aaosphaeria</taxon>
    </lineage>
</organism>
<dbReference type="EMBL" id="ML978077">
    <property type="protein sequence ID" value="KAF2010169.1"/>
    <property type="molecule type" value="Genomic_DNA"/>
</dbReference>
<gene>
    <name evidence="4" type="ORF">BU24DRAFT_428195</name>
</gene>
<dbReference type="InterPro" id="IPR036291">
    <property type="entry name" value="NAD(P)-bd_dom_sf"/>
</dbReference>
<protein>
    <submittedName>
        <fullName evidence="4">GroES-like protein</fullName>
    </submittedName>
</protein>
<dbReference type="InterPro" id="IPR013149">
    <property type="entry name" value="ADH-like_C"/>
</dbReference>
<dbReference type="PANTHER" id="PTHR48106:SF18">
    <property type="entry name" value="QUINONE OXIDOREDUCTASE PIG3"/>
    <property type="match status" value="1"/>
</dbReference>
<dbReference type="SUPFAM" id="SSF51735">
    <property type="entry name" value="NAD(P)-binding Rossmann-fold domains"/>
    <property type="match status" value="1"/>
</dbReference>
<dbReference type="SMART" id="SM00829">
    <property type="entry name" value="PKS_ER"/>
    <property type="match status" value="1"/>
</dbReference>
<keyword evidence="1" id="KW-0521">NADP</keyword>
<proteinExistence type="predicted"/>
<evidence type="ECO:0000259" key="3">
    <source>
        <dbReference type="SMART" id="SM00829"/>
    </source>
</evidence>
<dbReference type="GO" id="GO:0016651">
    <property type="term" value="F:oxidoreductase activity, acting on NAD(P)H"/>
    <property type="evidence" value="ECO:0007669"/>
    <property type="project" value="TreeGrafter"/>
</dbReference>
<dbReference type="Pfam" id="PF08240">
    <property type="entry name" value="ADH_N"/>
    <property type="match status" value="1"/>
</dbReference>
<dbReference type="SUPFAM" id="SSF50129">
    <property type="entry name" value="GroES-like"/>
    <property type="match status" value="1"/>
</dbReference>
<dbReference type="Gene3D" id="3.40.50.720">
    <property type="entry name" value="NAD(P)-binding Rossmann-like Domain"/>
    <property type="match status" value="1"/>
</dbReference>
<evidence type="ECO:0000313" key="5">
    <source>
        <dbReference type="Proteomes" id="UP000799778"/>
    </source>
</evidence>
<dbReference type="InterPro" id="IPR011032">
    <property type="entry name" value="GroES-like_sf"/>
</dbReference>
<accession>A0A6A5XB88</accession>
<dbReference type="Pfam" id="PF00107">
    <property type="entry name" value="ADH_zinc_N"/>
    <property type="match status" value="1"/>
</dbReference>
<keyword evidence="2" id="KW-0560">Oxidoreductase</keyword>
<dbReference type="PANTHER" id="PTHR48106">
    <property type="entry name" value="QUINONE OXIDOREDUCTASE PIG3-RELATED"/>
    <property type="match status" value="1"/>
</dbReference>
<evidence type="ECO:0000256" key="2">
    <source>
        <dbReference type="ARBA" id="ARBA00023002"/>
    </source>
</evidence>
<dbReference type="CDD" id="cd08273">
    <property type="entry name" value="MDR8"/>
    <property type="match status" value="1"/>
</dbReference>
<dbReference type="InterPro" id="IPR013154">
    <property type="entry name" value="ADH-like_N"/>
</dbReference>
<evidence type="ECO:0000256" key="1">
    <source>
        <dbReference type="ARBA" id="ARBA00022857"/>
    </source>
</evidence>
<evidence type="ECO:0000313" key="4">
    <source>
        <dbReference type="EMBL" id="KAF2010169.1"/>
    </source>
</evidence>
<dbReference type="OrthoDB" id="203908at2759"/>